<feature type="transmembrane region" description="Helical" evidence="9">
    <location>
        <begin position="43"/>
        <end position="62"/>
    </location>
</feature>
<feature type="transmembrane region" description="Helical" evidence="9">
    <location>
        <begin position="20"/>
        <end position="37"/>
    </location>
</feature>
<evidence type="ECO:0008006" key="12">
    <source>
        <dbReference type="Google" id="ProtNLM"/>
    </source>
</evidence>
<keyword evidence="2" id="KW-0813">Transport</keyword>
<keyword evidence="7 9" id="KW-0472">Membrane</keyword>
<evidence type="ECO:0000256" key="9">
    <source>
        <dbReference type="SAM" id="Phobius"/>
    </source>
</evidence>
<organism evidence="10 11">
    <name type="scientific">Terrimonas ginsenosidimutans</name>
    <dbReference type="NCBI Taxonomy" id="2908004"/>
    <lineage>
        <taxon>Bacteria</taxon>
        <taxon>Pseudomonadati</taxon>
        <taxon>Bacteroidota</taxon>
        <taxon>Chitinophagia</taxon>
        <taxon>Chitinophagales</taxon>
        <taxon>Chitinophagaceae</taxon>
        <taxon>Terrimonas</taxon>
    </lineage>
</organism>
<evidence type="ECO:0000313" key="10">
    <source>
        <dbReference type="EMBL" id="MCG2615567.1"/>
    </source>
</evidence>
<comment type="subcellular location">
    <subcellularLocation>
        <location evidence="1">Cell membrane</location>
        <topology evidence="1">Multi-pass membrane protein</topology>
    </subcellularLocation>
</comment>
<sequence>MHSGRRYTFREMMVWTRSDIYLMLFLSLIPVILFYFMKWTWLAIPWVPVAMIGTATAFIIGFRNTQTYNRVWEARQIYGGIVNTSRSWGMLVKDFIGTAKTPETDAVKRLMIRRHIGWLTALRYQLREQRTWETARVIPANLRYSKNYTIAEWDGKLEENLRAYLSEEDLGYILSKKNRATHLLGLQSKQLKRLKVQGLIEPLDYVEIEKLLIDMYDLQGRCERIKNFPYPRQFATISQMLTRLFVCLVPFGVLNEFHKLGEWQLWLAVPFAATVGWIFLTLERVGEYTENPFEGGANDVPITSISRTIEIDLLEMIDEGHIPPPVAAVNQILS</sequence>
<feature type="transmembrane region" description="Helical" evidence="9">
    <location>
        <begin position="234"/>
        <end position="253"/>
    </location>
</feature>
<keyword evidence="3" id="KW-1003">Cell membrane</keyword>
<name>A0ABS9KTB0_9BACT</name>
<evidence type="ECO:0000256" key="6">
    <source>
        <dbReference type="ARBA" id="ARBA00023065"/>
    </source>
</evidence>
<keyword evidence="4 9" id="KW-0812">Transmembrane</keyword>
<evidence type="ECO:0000256" key="2">
    <source>
        <dbReference type="ARBA" id="ARBA00022448"/>
    </source>
</evidence>
<gene>
    <name evidence="10" type="ORF">LZZ85_14800</name>
</gene>
<dbReference type="EMBL" id="JAKLTR010000009">
    <property type="protein sequence ID" value="MCG2615567.1"/>
    <property type="molecule type" value="Genomic_DNA"/>
</dbReference>
<evidence type="ECO:0000256" key="1">
    <source>
        <dbReference type="ARBA" id="ARBA00004651"/>
    </source>
</evidence>
<proteinExistence type="inferred from homology"/>
<dbReference type="Proteomes" id="UP001165367">
    <property type="component" value="Unassembled WGS sequence"/>
</dbReference>
<keyword evidence="11" id="KW-1185">Reference proteome</keyword>
<dbReference type="Pfam" id="PF25539">
    <property type="entry name" value="Bestrophin_2"/>
    <property type="match status" value="1"/>
</dbReference>
<evidence type="ECO:0000256" key="3">
    <source>
        <dbReference type="ARBA" id="ARBA00022475"/>
    </source>
</evidence>
<keyword evidence="6" id="KW-0406">Ion transport</keyword>
<dbReference type="PANTHER" id="PTHR33281:SF19">
    <property type="entry name" value="VOLTAGE-DEPENDENT ANION CHANNEL-FORMING PROTEIN YNEE"/>
    <property type="match status" value="1"/>
</dbReference>
<evidence type="ECO:0000313" key="11">
    <source>
        <dbReference type="Proteomes" id="UP001165367"/>
    </source>
</evidence>
<reference evidence="10" key="1">
    <citation type="submission" date="2022-01" db="EMBL/GenBank/DDBJ databases">
        <authorList>
            <person name="Jo J.-H."/>
            <person name="Im W.-T."/>
        </authorList>
    </citation>
    <scope>NUCLEOTIDE SEQUENCE</scope>
    <source>
        <strain evidence="10">NA20</strain>
    </source>
</reference>
<accession>A0ABS9KTB0</accession>
<evidence type="ECO:0000256" key="7">
    <source>
        <dbReference type="ARBA" id="ARBA00023136"/>
    </source>
</evidence>
<feature type="transmembrane region" description="Helical" evidence="9">
    <location>
        <begin position="265"/>
        <end position="282"/>
    </location>
</feature>
<dbReference type="PANTHER" id="PTHR33281">
    <property type="entry name" value="UPF0187 PROTEIN YNEE"/>
    <property type="match status" value="1"/>
</dbReference>
<evidence type="ECO:0000256" key="4">
    <source>
        <dbReference type="ARBA" id="ARBA00022692"/>
    </source>
</evidence>
<keyword evidence="5 9" id="KW-1133">Transmembrane helix</keyword>
<dbReference type="RefSeq" id="WP_237873463.1">
    <property type="nucleotide sequence ID" value="NZ_JAKLTR010000009.1"/>
</dbReference>
<dbReference type="InterPro" id="IPR044669">
    <property type="entry name" value="YneE/VCCN1/2-like"/>
</dbReference>
<comment type="similarity">
    <text evidence="8">Belongs to the anion channel-forming bestrophin (TC 1.A.46) family.</text>
</comment>
<evidence type="ECO:0000256" key="8">
    <source>
        <dbReference type="ARBA" id="ARBA00034708"/>
    </source>
</evidence>
<protein>
    <recommendedName>
        <fullName evidence="12">Multidrug transporter</fullName>
    </recommendedName>
</protein>
<evidence type="ECO:0000256" key="5">
    <source>
        <dbReference type="ARBA" id="ARBA00022989"/>
    </source>
</evidence>
<comment type="caution">
    <text evidence="10">The sequence shown here is derived from an EMBL/GenBank/DDBJ whole genome shotgun (WGS) entry which is preliminary data.</text>
</comment>